<organism evidence="9 10">
    <name type="scientific">Aedes aegypti</name>
    <name type="common">Yellowfever mosquito</name>
    <name type="synonym">Culex aegypti</name>
    <dbReference type="NCBI Taxonomy" id="7159"/>
    <lineage>
        <taxon>Eukaryota</taxon>
        <taxon>Metazoa</taxon>
        <taxon>Ecdysozoa</taxon>
        <taxon>Arthropoda</taxon>
        <taxon>Hexapoda</taxon>
        <taxon>Insecta</taxon>
        <taxon>Pterygota</taxon>
        <taxon>Neoptera</taxon>
        <taxon>Endopterygota</taxon>
        <taxon>Diptera</taxon>
        <taxon>Nematocera</taxon>
        <taxon>Culicoidea</taxon>
        <taxon>Culicidae</taxon>
        <taxon>Culicinae</taxon>
        <taxon>Aedini</taxon>
        <taxon>Aedes</taxon>
        <taxon>Stegomyia</taxon>
    </lineage>
</organism>
<feature type="coiled-coil region" evidence="7">
    <location>
        <begin position="6223"/>
        <end position="6268"/>
    </location>
</feature>
<evidence type="ECO:0000256" key="3">
    <source>
        <dbReference type="ARBA" id="ARBA00022553"/>
    </source>
</evidence>
<feature type="coiled-coil region" evidence="7">
    <location>
        <begin position="6657"/>
        <end position="6684"/>
    </location>
</feature>
<feature type="compositionally biased region" description="Basic and acidic residues" evidence="8">
    <location>
        <begin position="2344"/>
        <end position="2369"/>
    </location>
</feature>
<dbReference type="FunFam" id="1.20.58.60:FF:000054">
    <property type="entry name" value="Short stop, isoform K"/>
    <property type="match status" value="1"/>
</dbReference>
<feature type="compositionally biased region" description="Polar residues" evidence="8">
    <location>
        <begin position="2214"/>
        <end position="2223"/>
    </location>
</feature>
<dbReference type="Gene3D" id="3.30.920.20">
    <property type="entry name" value="Gas2-like domain"/>
    <property type="match status" value="1"/>
</dbReference>
<dbReference type="FunFam" id="1.20.58.60:FF:000058">
    <property type="entry name" value="Short stop, isoform K"/>
    <property type="match status" value="1"/>
</dbReference>
<evidence type="ECO:0000313" key="9">
    <source>
        <dbReference type="EnsemblMetazoa" id="AAEL018288-PZ"/>
    </source>
</evidence>
<feature type="compositionally biased region" description="Basic and acidic residues" evidence="8">
    <location>
        <begin position="2461"/>
        <end position="2478"/>
    </location>
</feature>
<evidence type="ECO:0000256" key="8">
    <source>
        <dbReference type="SAM" id="MobiDB-lite"/>
    </source>
</evidence>
<dbReference type="InterPro" id="IPR002017">
    <property type="entry name" value="Spectrin_repeat"/>
</dbReference>
<feature type="compositionally biased region" description="Polar residues" evidence="8">
    <location>
        <begin position="2300"/>
        <end position="2311"/>
    </location>
</feature>
<feature type="region of interest" description="Disordered" evidence="8">
    <location>
        <begin position="2039"/>
        <end position="2080"/>
    </location>
</feature>
<evidence type="ECO:0000256" key="1">
    <source>
        <dbReference type="ARBA" id="ARBA00004245"/>
    </source>
</evidence>
<dbReference type="GO" id="GO:0008017">
    <property type="term" value="F:microtubule binding"/>
    <property type="evidence" value="ECO:0007669"/>
    <property type="project" value="InterPro"/>
</dbReference>
<dbReference type="Proteomes" id="UP000008820">
    <property type="component" value="Chromosome 3"/>
</dbReference>
<dbReference type="FunFam" id="1.20.58.60:FF:000038">
    <property type="entry name" value="Short stop, isoform N"/>
    <property type="match status" value="1"/>
</dbReference>
<feature type="region of interest" description="Disordered" evidence="8">
    <location>
        <begin position="4625"/>
        <end position="4689"/>
    </location>
</feature>
<accession>A0A6I8TSH6</accession>
<feature type="region of interest" description="Disordered" evidence="8">
    <location>
        <begin position="2212"/>
        <end position="2487"/>
    </location>
</feature>
<keyword evidence="7" id="KW-0175">Coiled coil</keyword>
<reference evidence="9 10" key="1">
    <citation type="submission" date="2017-06" db="EMBL/GenBank/DDBJ databases">
        <title>Aedes aegypti genome working group (AGWG) sequencing and assembly.</title>
        <authorList>
            <consortium name="Aedes aegypti Genome Working Group (AGWG)"/>
            <person name="Matthews B.J."/>
        </authorList>
    </citation>
    <scope>NUCLEOTIDE SEQUENCE [LARGE SCALE GENOMIC DNA]</scope>
    <source>
        <strain evidence="9 10">LVP_AGWG</strain>
    </source>
</reference>
<keyword evidence="5" id="KW-0106">Calcium</keyword>
<dbReference type="GO" id="GO:0042060">
    <property type="term" value="P:wound healing"/>
    <property type="evidence" value="ECO:0007669"/>
    <property type="project" value="TreeGrafter"/>
</dbReference>
<feature type="compositionally biased region" description="Low complexity" evidence="8">
    <location>
        <begin position="4665"/>
        <end position="4685"/>
    </location>
</feature>
<feature type="compositionally biased region" description="Low complexity" evidence="8">
    <location>
        <begin position="7764"/>
        <end position="7802"/>
    </location>
</feature>
<dbReference type="Gene3D" id="1.20.58.60">
    <property type="match status" value="26"/>
</dbReference>
<dbReference type="FunFam" id="1.20.58.60:FF:000044">
    <property type="entry name" value="Short stop, isoform K"/>
    <property type="match status" value="1"/>
</dbReference>
<feature type="compositionally biased region" description="Basic and acidic residues" evidence="8">
    <location>
        <begin position="7284"/>
        <end position="7294"/>
    </location>
</feature>
<dbReference type="Pfam" id="PF13499">
    <property type="entry name" value="EF-hand_7"/>
    <property type="match status" value="1"/>
</dbReference>
<dbReference type="SUPFAM" id="SSF75399">
    <property type="entry name" value="Plakin repeat"/>
    <property type="match status" value="18"/>
</dbReference>
<dbReference type="GO" id="GO:0030056">
    <property type="term" value="C:hemidesmosome"/>
    <property type="evidence" value="ECO:0007669"/>
    <property type="project" value="TreeGrafter"/>
</dbReference>
<dbReference type="FunFam" id="3.90.1290.10:FF:000014">
    <property type="entry name" value="microtubule-actin cross-linking factor 1 isoform X21"/>
    <property type="match status" value="1"/>
</dbReference>
<dbReference type="PANTHER" id="PTHR23169:SF23">
    <property type="entry name" value="SHORT STOP, ISOFORM H"/>
    <property type="match status" value="1"/>
</dbReference>
<dbReference type="FunFam" id="1.20.58.60:FF:000045">
    <property type="entry name" value="Short stop, isoform K"/>
    <property type="match status" value="1"/>
</dbReference>
<dbReference type="SMART" id="SM00243">
    <property type="entry name" value="GAS2"/>
    <property type="match status" value="1"/>
</dbReference>
<dbReference type="InterPro" id="IPR035915">
    <property type="entry name" value="Plakin_repeat_sf"/>
</dbReference>
<dbReference type="GO" id="GO:0045104">
    <property type="term" value="P:intermediate filament cytoskeleton organization"/>
    <property type="evidence" value="ECO:0007669"/>
    <property type="project" value="InterPro"/>
</dbReference>
<dbReference type="InterPro" id="IPR003108">
    <property type="entry name" value="GAR_dom"/>
</dbReference>
<feature type="coiled-coil region" evidence="7">
    <location>
        <begin position="4717"/>
        <end position="4780"/>
    </location>
</feature>
<dbReference type="PROSITE" id="PS50222">
    <property type="entry name" value="EF_HAND_2"/>
    <property type="match status" value="2"/>
</dbReference>
<comment type="subcellular location">
    <subcellularLocation>
        <location evidence="1">Cytoplasm</location>
        <location evidence="1">Cytoskeleton</location>
    </subcellularLocation>
</comment>
<dbReference type="Pfam" id="PF00435">
    <property type="entry name" value="Spectrin"/>
    <property type="match status" value="15"/>
</dbReference>
<dbReference type="CDD" id="cd00176">
    <property type="entry name" value="SPEC"/>
    <property type="match status" value="17"/>
</dbReference>
<dbReference type="FunFam" id="1.20.58.60:FF:000047">
    <property type="entry name" value="Short stop, isoform N"/>
    <property type="match status" value="1"/>
</dbReference>
<keyword evidence="4" id="KW-0677">Repeat</keyword>
<dbReference type="SMART" id="SM00150">
    <property type="entry name" value="SPEC"/>
    <property type="match status" value="32"/>
</dbReference>
<dbReference type="EnsemblMetazoa" id="AAEL018288-RZ">
    <property type="protein sequence ID" value="AAEL018288-PZ"/>
    <property type="gene ID" value="AAEL018288"/>
</dbReference>
<dbReference type="Gene3D" id="1.10.238.10">
    <property type="entry name" value="EF-hand"/>
    <property type="match status" value="1"/>
</dbReference>
<dbReference type="SUPFAM" id="SSF143575">
    <property type="entry name" value="GAS2 domain-like"/>
    <property type="match status" value="1"/>
</dbReference>
<sequence length="7901" mass="881108">MKGVFRFRSFREESKQASRIFTEQCISLKTRLEEMARELDHIILSPMPRDLDSLEHAVQILEDYKRRLGLLEPDLKHLQETFRTITLKTPALKKSLDHLLELWKELNTQANLHGDRLKLLEGALAGLEDNEQVISDLEGKLSRQLELPSSQEGLYEVFKKLSSIQETISAQQPEMDKMNDSADHLGRMGVPTKVLGDLKRLHANVERLNSRWNNICGQLAERLRSVETAIGLMKNLQTSIVVEETWVEKQTEKLQALPTATSARELDTMLGEAMERAPRIEQVNLTGGRLIREAKIYDGKCLHYIDWLVEIRPSFSPPRQDLRPPDADPGATEVYSRRLDTLNGRYESLIEQLTQRLKTAIEVNGADGLRFAESLQKPLRTYRMEFNLGRPVSSSNANGNGDGFQEITEDVYTSTYSATQITKITNNKLIYDAMDSSAAGGSGGVTSREGSPKKVSKVELHSDVHHQPNGGSNASSVQFTEIRSLKRVSRANEAVGTNNGLEDGDTILNTPGIRDPVSGRILTVGEAIRLRILDVRSGQLNVNGERLSLEEAVRRQLIDVDLVDNLLRPGAALDRDGRPMSLLEVIQKEILEAENGYDSTEKRIKVTTSHESSPVKRTSTVKYNEKEAKSIVDAIKQGLVDTSNGLYRTETGDLITLADAYEYGYLIRNETIKIAPHTLSLTDSIGQGLVDNGGWVIDRNTGDTFRLDSAIAKNLVNPDLREIVDTKNDIKITVAQALEQGILNAKTGRYMNPLTKEKLTFTEARNRQLICKPMTLKDVCDLNLFDKSDKIASPTRRERVNIPGAISLGVLDSDSIKCVYKSKGELLTLKEALEQEIILPFENRFRHSETGELMTIPEAVDRGLISSVAIKSIFNIFGFKDPHSGEFVSLNTALAKNIVRKKEGRFQLDVGKGVLVDLNEAVAQGLIRPEVHEMLNRKIGVFVGEEHELTLIDLVYHDLIDTKTGFLLEHGTTKVLPLEPAIERKFITPEGALLLISLLNITLTTETVVKTIKRYVTITHTGEQVETQPQVLLSFTEAVRRGLIDENTRTYRDPNTGNVYSVQQALNHGLILPDTEAVPATQEIGSEVPSSKPSSIPLQFETFVTKNSNAKNIHITTEFLDRERKATQTYELPPDGWLLADAISQKLFDPVAGLFVIPGTDRLVSFEECINLKIINRQSAFVVDPEKSKRRVTLDIALDRKMLDATGHYQPATSEKITMKEALDRKLIVFEQPLDRTSDGAANRTIQVTKIPGQPDVIEVSSMDSQMVQVKSLKTPELLSPEPLQLTPNIIYDPSTALVIFTDTGKSDNIVHAVTSGKLDPNLVKIKDPKTGDVITITEAVNRGVLDPQTGAVKDPSGRSISLMEAVQAGALAVCGAPLVAAAGALDLLKTIIDPSTGEEIPIELAYERGLISKSQLPSPERAALRKKLSVEDNSRRSSDGFVVSVGEGKESLVLQRVRKCVLRPKDAAEKGILDNATAQILENLKLFDGGLSLEQSISAGRLDGNQGKIVDPQRGHTLTINEAMLRGILDRNGTNCVFVPLAKSLSIPELKTQGLLDVGSSKIYHPESGQLLTLKEATICEIVDPLAEVVVNGTQRLSLEKAIETGLVDADRCTIGNMKLNDAIEHNVFIVPNYSAQIPPVGMTIPVIVKRHLLDIDLKEITHPISKDRMTVNDAIKKDFVMAIPYTPNANATDIDQALDRKLINTQRVSFTNPMTSEELPLQEAIETGLLEVKPLPEMVRGMQANTAVTSIQETISSSHTITTKTVEIQSGYALISATEVQDTATGEIISVDEARKRGILSDEEQIKNEVLNEEVNINFGDALQRGLLDVTKGMFRHPDSGDVMSISDAVDKGYIATKTTSDEALNRSPEMVHKVIANMEVDPLRDPKQHEIVHKINVDAKEIHADRKTSLSDAKTSDGKLAENIKDAAKMGLMAVVGAPVLGGMAIAGAVKKVFEKKESEKSSSSTVVEPSGVMVETSSHQISSTTIQVVTKTFEGEPSITDVSLTDIDNDTKDAKGKTPTAGLVDVKTTIEEIVEPNTVESDHNLSSNDQQSSKNTEPVEKPMTTVEISEEDPNQLLETTEIVTTVVTEIKLETVDTEIVEDVNQPDTDLQNLSSTTESKGDSVKEPKDDISSIPSESSVVVPVEPIAEATSAKQPAEAECVIADPTKSMTTDLNLELAPKSELVTEELPTKYSEKIDQLNDDNKLVNDLSGNATQPSGSVEDMTEKVEKPLVGDKQPISSSSVDEKAEISELSPVDKIEETAVSDELKSDTLVEKLVEKLAPEPSVSNDDGKMSTELQLKEQQQPVDSKAEVVQETAIVGQPVTDDQRPTELDSSETSPQKDEALVTQKKSPEDLMPGEKDSKLEVTCGRVEQPPSEEKVHSSSGAPSTLPLEFAAETTTAMEPLDPSEVSAPSVEQISVEDKLDSSAVPSEQIEVSSKSAAPTASETITPSDTIFHAKERTPERPTELKTTKEPSGSDTGKKVLDAAKLGLMAVVGAPILAGKAVVDALKKDRSDGQQELPESKTPKKASIADATAAFLEQERSPGDGKREFRELEKTIGGILEQVDADGKLLKTPEKHVTFDITERTPEHKPAKSESYERLPLGEAIAQGKIIPKVCRVMVDDKQMPYTVEEGLNNRNVRIYDIVDVLSQQLVSFVEGEADGLVIDETLTKQKLIDLGVYDADTNSFINPNNGERISFRDLVYNSGLVDPTTIFVMDLGRDKYESLDVALQKHLIDKNTGHMLDNKSGKKVKFVECCKRAWVIQREPSSENLDQSPTLSEVLDAGQFNPQTGELVQNNQSIPIAEALRAGFIDNDSVSVRDPTDGEVLPLRVAIERGIIDLKLGVIFNRETQEEIDLNDAYNRGYMLEGKRKPISLEAAVRKGLYNPESGLILDTITEEMVDVQQSVDKGIVDPKISNVKDTKENVLVPLQDALDKKLIDSESGKMKDTETDQLLPLDVALEKKMMDTKQVTHSLIEVLNKEFYDPNSGKILNPGNGEENILKDAIDSQLVEIDSVLVRDEQKDKVVKCEEAIESGLLDDVRGVLTRPELTLDRAYQKGYILSNKKPISLTDALLRGFYDQTSGLLRFDGAPGVTLEKAIADGEISTADLIVRDPKSRGVISLSEAIRGGLVDPVSGMVIDSGSGLSMGMLEALDRGIIVVAKRRCSLPDAVFRGLYDPKSGQFSSTTTPEKMSTERAIRRGMLDPESTIVNVAGKIQPFELAIENGTVDVKRGTILDEEGNKIDFREAFDRGLLVEVRKPISLSEAVVKGIYRESSGMFMDPKTGRKLTLAQAIAEKVIDPNSVQIKDPTTGFYRDLDLVEAIESDLINGQDSNVKHSGDKITLKHAFDIGLLYDSKAPISLQRAIHQGIYDDKSGKIVDPVSGRKITLHEATRKFVINPQLPCYFNEKDEVMLNLFETCRAKLIDRREGVFKEPGSEVFIPLNEALALGLIVDIESAGFGLYETLAMGFYDKKSGKIIHPITNRKITLEEACKEDIVNPGSSIIKNTVTGKFIRLDDAISAKIIDDKEGVYVLPKGNKIDLQEARRKGLIVTNQKLLSLEKAIKLHLYRQDSGTFVEPISGDHVNLQEALDIGLLDFETSVYKDAVTGQDKPLRAAIADQDIDVQKGKVLDRKTDRTYNFDVAFNKGLLVTVQRPITGKILERKESIDNLLQESPLGKSPKEMSLKDALRHEIVSIDKSVMKHPKSRVFVPLRVAIQEKLISEDGRATVDPKQSFFVFDSSSVVFVQKPLTFDEAVESSLLDLSTGKFLYKTPTIGGGATESDVTELLNLKDAIGQGYIDPESVLLKDGAKKKFLPLPEAFRKGLIDAEKSNVLDTNTSKLTTLQTAVDNGLLITPKRAICLMEALDYNMYNTERGTFEDPFHPNQLKTLNETIQSGLIDPTTTMVRDISNNSVIVPLLTAVGNGLIDPIGGHFNLESEQTKIDLVKARDRGYLIQAEQRQAVVEKFALCEDHLAKLLEWITKVEHEIASVGGPKERVDDLRNQINSLKQIKDDIDAQSRPVASCLEQVRQLVLTGGDVLSAPEVAALESSGRELRSRVDKAQDRTGKLLRRLGAARDELGKLRSELDTFSAWLQTSRRTLEDKESTLSDLNRLSTQSESVKEFHGDVVAHQADLRFITMAAQKFVDECKDYLSVLNDFRTTLPERLPHIEQVSNSDSPIRQEVSLVTAQYRDLLNRANALLDRLAGLGGRQRDYQESLEKVRSWLRDVQPRVSAVLSDPIAADPQSVQDQMNQTKALQSEFLSQGRLIDNVQHSLDALLKSLAGRLSPSEVSALEMPVEDVKDKYNQLLEALGDRSKLLDTALVQSQGVQDALDGLSGWINQSEDKFKLQNRPASLIKDRLNEQVREHRGLLNDLESHRTSLESVTLSARELMANASNARLAKRIETNLSDVTGRFEKLLDKALKRGEFLEDTLAQLNKFNEDAAVLEQELSNLQEALDGRELTSLPADTLTQRMIELTRNKEHLRPLYETCVRLGKDLIAKRDVTDTGVVRDRIKALENSWKNLDVTLEEKLKLSKQKAEQLNAYEDLKDQVLVWLSSIETRTNNLAPVAVDIETIKYQIEEVKPLVKEHRDYAVTVDKVNDLGAQYDALVRPDSPTRKRSVYSPIKRSTVSPMRRMSGDARSPSPTKGLGIVGPSPTVSPLSPGGSSGFGSRRSSQDGFQLTDLTPIQQQLTEINNRYSLVGARLNDRQNELDSVRDEVRKHQESLKTLANFLDKIQRQVPKEVISNKDEAERCNKQARKVLEEMYEKQSLLDSTKAQVKDLLKRKPDVQGADRLRSELDAVADRWKNLHDLCKDRINFSEQLRDFLDTHDNLNTWLGAKERMLTVLGPISSDPRMVQSQVQQVQVLREEFRGQQPQLNHLQEVGNAVLEYLRESSPEGQSVASKLKTIQKKWDDLVSRLDDRAQSLGAAADTSKEFDAGLNRLREALQNISDNLDALPTDRDHQETLRKIENLERQLEGQRPLLADSEAAGEALCRVLSDPASRADVNARLAAVGKQYQNLQKKLDNRKAETDSALRDGRQFAETCARTLGWLSGELGNLTERLLVSAHRPTLQHQIDTHEPIYREVMSREHEVIMLLNKGRELQEKPGQVPDRTVQRDLEKISQQWERLRNAAVDRQSRLQTCMEHCKKHSAASETFLAWLRGAEDKLASFKPGILKKSQLDQQLKELQTFRSDVWKKSGEYENTRGLGESFIGACDVDKDPIKAELQDMKDRWERLNNDLIARAQTLDTCAKRLGDFNEELRDLEHAVGRCEDRLAAHDALGGAAKDPKLLDRVKTIKEDASALRRPLQSVRKLAGDIAVEARAVGGDAEHLKHDVDGISDRIEDLHARLDDRCGELQSAATAVSQFNDAVKALGVDLNELESQIDSLSPPAREIKTVVNQLDEVAGILSKIDRTAGHVASVERAGEQLVDSGFAPDTVGTRDQIGTLRRQLGKLENRARDHDDALQKALKALQKFYDLHQHTLDDLNDVADQVKKMKPVSSELEQIRNQQDDFRRFKQRHVEPLIVNIDEVNRSGQDLIRSAQGGVPTGVLEKDLEKINEKWNDLKDKMNERDRRLDVGLLQSGKFQEALDGLSKWLKDTEEMVANQKPPSADYKVVKAQLQEQKFLTKMLMDRQNSMSSLFQLGQEVAAGCDASEKAAIERQLKELMGRFDALTDAAQTRTLDLEQAMHVAKQFQDQLIPLTKWLDGAERAVKAMELVPTDEEKIQQRIHEHERLHDEILSKQPDFSELADIAGQLMELVGDDEGVVLSEKVKHTTDRYTDLVHASENIGHVLNESRQGLRHLVLTYQDLVSWMENMENRLQRFRVIPVHTEKLLEQMDVLVELNEDIASRSPNVESTVEAGSELMKHISSDEALQLKDKLDSLQRRYGELTTKGGDLLKHAQDALPLVQQFHQSHIRLVDWMQAAESTLATGDSNEIDIVRLEADLSEMRPVLETVNSVGPQLCQISPGEGASTIEGIVTRDNRRFEAIVEQIQRKAERLHLSKQRSNEVTADIDELLEWFRDMDATLRDADPPAMTPKLVRAQLQEHRSINDDISSQKGRVRDVTSAAKKVLRESQPNENTIALREKLEDLKEVVDTVAGLCSNRLAILEQALPLSEHFADSHTGLVTWLNDMEHQISMLAMPALRPDQIAIQQDKNERLTQSISEHKPLLDKLNKTGEALMALVAEDDSAKISEILESDNARYAALRTELRERQNALEQALQESSQFSDKLEGMLRALQNTAEQANQADPISAHPPKIRDQIEDNAALVEDIEKRGEAFAAVKRAATDVISKATNQSDPAVRDIKKKLDKLNNLWNELQKTTSKRGSALDNTLSVADKFWKEMRAVMETLKELQEALQTQEPPAAQPQAIQKQQVALQEIRQEIDQTKPEVEQVRRTGSNLMSLCGEPDKPEVKKHIEDLDHAWDNITALYAKREENLIDAMEKAMEFHETLQNLLNFLAKAEDRFQKLGPLGSDIEAVKKQIEQLKHFKDDVDPHMVEVEALNRALNRQAVELTERTSAEQASAIREPLNSVNRRWENLLRGMVERQKQLEHALLHLGQFQHALNELLVWISKTDSNLDELKPIPGDPQLLEVELAKLKVLANDIHAHQSSVDTLNDAGRKLIENDRGSLEASTTQDKLQQLNKQWRDLLQKAADRQHELEESLRDAQAFTAEIQDLLGWLGDVDAIIGASKPVGGLPETASEQLERFMEVYNELEENRPKVETLIAQGQEYVRKQTQMQVSASNLQHTLRTLKQRWDAVVSRASDKKIKLEIALKEATEFHDALQAFVEWLTLAEKQLSSASAVSRVLETIQQQMEEHKILQKDVSIHRESMLLLDKKGTHLKYFSQKQDVILIKNLLVSVQHRWERVVAKAAERTRALDHGYKEAREFHDAWLQLTTWLKETEITLDTLAEESTNDAVKIKKHLEKLREIQRHLQSKESFYDSTMRNGKGLMDRAPKSDEPVLSKMMNELKDSWKRVCHKSVERQRKFEEALLLSGQFADALQALLEWLRKAKARLAEDGPVHGDLDTVTTLVDHHKQLESDLDKRSAQMQSVMKTGKDLEKSDETRETSKNLRELQKLWEDVQDLSTRRKSRLEVALKEAERLHKSVHMLLEWLSEAEQKLRFAAAAPDDEAQANDLLDEHARFMKELREKEFDKEETLGLANSILSKAHSDAVPIIKNWISIIQSRWDEISQWALSRQSKLESHLKSLKDLDESIEELLAWLAGLEATLLNLEQEALPDEIPPLEAQIADHKEFMENTARRQGEVDRACKPRQPPPGLKETRKPSRGVLKTPVRGSQPDLREHSPDYGTLGRKQSFKGSRDQGLNSRRTSRVSPGRETQTPERDRLPHYGPRFSPSNQPETELRSPRAKLLWDKWRYVWMLAWERQRRLHDHLLYLQDLERVRQFSWEEWRKRFLKFMNHKKSRLTDLFRKMDKDNNGLIPREVFIDGIIGTKFDTSKLEMNAVADLFDRNGEGLIDWQEFIAALRPDWQDRKPKTDADKIHDEVKRLVMLCTCRQKFRVFQVGEGKYRFGDSQKLRLVRILRSTVMVRVGGGWVALDEFLVKNDPCRVALVLPLPNPNDPRQHEACCPLSKGRTNIELREQFILADGVSQSMAVFKPRMSVSTGSGSTQAGSPIPTQGPIVKVRERSSKSISMSRPSRSSLSASTPDSLSDNESSLGTPGRFQTPSRKTSVPIRSQMTPGGSRANSRPSSRPASRAGSKPPSRHGSTLSLDSTDDATPSRIPTRRITSTTTPRPSRLSVGSTTTTTRTTNGVSSRTASGAASPAPTRNGGMSRSSSIPTLVGPNSSQRSRIPVRQMSNVSNSSSTTGKTSGTSTPSGMQTPRRTSVEPQTPGSTRPDRSSRGTTPATEKRAPFRL</sequence>
<dbReference type="Pfam" id="PF02187">
    <property type="entry name" value="GAS2"/>
    <property type="match status" value="1"/>
</dbReference>
<feature type="compositionally biased region" description="Low complexity" evidence="8">
    <location>
        <begin position="7725"/>
        <end position="7746"/>
    </location>
</feature>
<dbReference type="FunFam" id="1.20.58.60:FF:000260">
    <property type="entry name" value="Kakapo"/>
    <property type="match status" value="1"/>
</dbReference>
<feature type="compositionally biased region" description="Low complexity" evidence="8">
    <location>
        <begin position="7675"/>
        <end position="7695"/>
    </location>
</feature>
<dbReference type="FunFam" id="1.20.58.60:FF:000039">
    <property type="entry name" value="Short stop, isoform N"/>
    <property type="match status" value="1"/>
</dbReference>
<gene>
    <name evidence="9" type="primary">5576237</name>
</gene>
<dbReference type="FunFam" id="1.20.58.60:FF:000068">
    <property type="entry name" value="Short stop, isoform K"/>
    <property type="match status" value="1"/>
</dbReference>
<dbReference type="PROSITE" id="PS00018">
    <property type="entry name" value="EF_HAND_1"/>
    <property type="match status" value="1"/>
</dbReference>
<dbReference type="FunFam" id="1.20.58.60:FF:000101">
    <property type="entry name" value="Short stop, isoform K"/>
    <property type="match status" value="1"/>
</dbReference>
<dbReference type="PROSITE" id="PS51460">
    <property type="entry name" value="GAR"/>
    <property type="match status" value="1"/>
</dbReference>
<feature type="region of interest" description="Disordered" evidence="8">
    <location>
        <begin position="7063"/>
        <end position="7092"/>
    </location>
</feature>
<feature type="region of interest" description="Disordered" evidence="8">
    <location>
        <begin position="2106"/>
        <end position="2143"/>
    </location>
</feature>
<dbReference type="FunFam" id="1.20.58.60:FF:000063">
    <property type="entry name" value="Short stop, isoform K"/>
    <property type="match status" value="1"/>
</dbReference>
<dbReference type="SMART" id="SM00250">
    <property type="entry name" value="PLEC"/>
    <property type="match status" value="36"/>
</dbReference>
<feature type="region of interest" description="Disordered" evidence="8">
    <location>
        <begin position="7284"/>
        <end position="7388"/>
    </location>
</feature>
<dbReference type="InterPro" id="IPR018159">
    <property type="entry name" value="Spectrin/alpha-actinin"/>
</dbReference>
<dbReference type="FunFam" id="1.20.58.60:FF:000275">
    <property type="entry name" value="Kakapo"/>
    <property type="match status" value="1"/>
</dbReference>
<feature type="compositionally biased region" description="Basic and acidic residues" evidence="8">
    <location>
        <begin position="2228"/>
        <end position="2237"/>
    </location>
</feature>
<protein>
    <recommendedName>
        <fullName evidence="11">Dystonin</fullName>
    </recommendedName>
</protein>
<proteinExistence type="predicted"/>
<dbReference type="FunFam" id="1.20.58.60:FF:000001">
    <property type="entry name" value="Microtubule-actin cross-linking factor 1"/>
    <property type="match status" value="3"/>
</dbReference>
<feature type="coiled-coil region" evidence="7">
    <location>
        <begin position="4440"/>
        <end position="4474"/>
    </location>
</feature>
<evidence type="ECO:0000256" key="5">
    <source>
        <dbReference type="ARBA" id="ARBA00022837"/>
    </source>
</evidence>
<keyword evidence="2" id="KW-0963">Cytoplasm</keyword>
<dbReference type="PANTHER" id="PTHR23169">
    <property type="entry name" value="ENVOPLAKIN"/>
    <property type="match status" value="1"/>
</dbReference>
<feature type="compositionally biased region" description="Basic and acidic residues" evidence="8">
    <location>
        <begin position="7079"/>
        <end position="7092"/>
    </location>
</feature>
<dbReference type="FunFam" id="1.10.238.10:FF:000031">
    <property type="entry name" value="Short stop, isoform J"/>
    <property type="match status" value="1"/>
</dbReference>
<reference evidence="9" key="2">
    <citation type="submission" date="2020-05" db="UniProtKB">
        <authorList>
            <consortium name="EnsemblMetazoa"/>
        </authorList>
    </citation>
    <scope>IDENTIFICATION</scope>
    <source>
        <strain evidence="9">LVP_AGWG</strain>
    </source>
</reference>
<keyword evidence="3" id="KW-0597">Phosphoprotein</keyword>
<feature type="region of interest" description="Disordered" evidence="8">
    <location>
        <begin position="7646"/>
        <end position="7901"/>
    </location>
</feature>
<dbReference type="GO" id="GO:0005509">
    <property type="term" value="F:calcium ion binding"/>
    <property type="evidence" value="ECO:0007669"/>
    <property type="project" value="InterPro"/>
</dbReference>
<dbReference type="GO" id="GO:0005737">
    <property type="term" value="C:cytoplasm"/>
    <property type="evidence" value="ECO:0007669"/>
    <property type="project" value="UniProtKB-ARBA"/>
</dbReference>
<feature type="compositionally biased region" description="Polar residues" evidence="8">
    <location>
        <begin position="7864"/>
        <end position="7879"/>
    </location>
</feature>
<dbReference type="InterPro" id="IPR001101">
    <property type="entry name" value="Plectin_repeat"/>
</dbReference>
<feature type="compositionally biased region" description="Polar residues" evidence="8">
    <location>
        <begin position="2109"/>
        <end position="2122"/>
    </location>
</feature>
<dbReference type="FunFam" id="1.20.58.60:FF:000082">
    <property type="entry name" value="Short stop, isoform K"/>
    <property type="match status" value="1"/>
</dbReference>
<feature type="compositionally biased region" description="Polar residues" evidence="8">
    <location>
        <begin position="2048"/>
        <end position="2060"/>
    </location>
</feature>
<evidence type="ECO:0000313" key="10">
    <source>
        <dbReference type="Proteomes" id="UP000008820"/>
    </source>
</evidence>
<dbReference type="InterPro" id="IPR036534">
    <property type="entry name" value="GAR_dom_sf"/>
</dbReference>
<feature type="coiled-coil region" evidence="7">
    <location>
        <begin position="5238"/>
        <end position="5289"/>
    </location>
</feature>
<dbReference type="FunFam" id="1.20.58.60:FF:000040">
    <property type="entry name" value="Short stop, isoform N"/>
    <property type="match status" value="1"/>
</dbReference>
<feature type="compositionally biased region" description="Basic and acidic residues" evidence="8">
    <location>
        <begin position="2123"/>
        <end position="2135"/>
    </location>
</feature>
<evidence type="ECO:0000256" key="7">
    <source>
        <dbReference type="SAM" id="Coils"/>
    </source>
</evidence>
<feature type="compositionally biased region" description="Basic and acidic residues" evidence="8">
    <location>
        <begin position="450"/>
        <end position="466"/>
    </location>
</feature>
<dbReference type="GO" id="GO:0031122">
    <property type="term" value="P:cytoplasmic microtubule organization"/>
    <property type="evidence" value="ECO:0007669"/>
    <property type="project" value="TreeGrafter"/>
</dbReference>
<dbReference type="FunFam" id="1.20.58.60:FF:000050">
    <property type="entry name" value="Short stop, isoform N"/>
    <property type="match status" value="1"/>
</dbReference>
<evidence type="ECO:0000256" key="2">
    <source>
        <dbReference type="ARBA" id="ARBA00022490"/>
    </source>
</evidence>
<name>A0A6I8TSH6_AEDAE</name>
<keyword evidence="10" id="KW-1185">Reference proteome</keyword>
<dbReference type="SUPFAM" id="SSF46966">
    <property type="entry name" value="Spectrin repeat"/>
    <property type="match status" value="27"/>
</dbReference>
<dbReference type="Gene3D" id="3.90.1290.10">
    <property type="entry name" value="Plakin repeat"/>
    <property type="match status" value="12"/>
</dbReference>
<feature type="compositionally biased region" description="Polar residues" evidence="8">
    <location>
        <begin position="7815"/>
        <end position="7835"/>
    </location>
</feature>
<dbReference type="OrthoDB" id="2250192at2759"/>
<evidence type="ECO:0000256" key="4">
    <source>
        <dbReference type="ARBA" id="ARBA00022737"/>
    </source>
</evidence>
<dbReference type="GO" id="GO:0005882">
    <property type="term" value="C:intermediate filament"/>
    <property type="evidence" value="ECO:0007669"/>
    <property type="project" value="TreeGrafter"/>
</dbReference>
<feature type="compositionally biased region" description="Low complexity" evidence="8">
    <location>
        <begin position="7843"/>
        <end position="7863"/>
    </location>
</feature>
<dbReference type="InterPro" id="IPR011992">
    <property type="entry name" value="EF-hand-dom_pair"/>
</dbReference>
<feature type="compositionally biased region" description="Polar residues" evidence="8">
    <location>
        <begin position="7697"/>
        <end position="7724"/>
    </location>
</feature>
<feature type="compositionally biased region" description="Polar residues" evidence="8">
    <location>
        <begin position="7646"/>
        <end position="7661"/>
    </location>
</feature>
<dbReference type="GO" id="GO:0005198">
    <property type="term" value="F:structural molecule activity"/>
    <property type="evidence" value="ECO:0007669"/>
    <property type="project" value="TreeGrafter"/>
</dbReference>
<evidence type="ECO:0000256" key="6">
    <source>
        <dbReference type="ARBA" id="ARBA00023212"/>
    </source>
</evidence>
<dbReference type="SMART" id="SM00054">
    <property type="entry name" value="EFh"/>
    <property type="match status" value="2"/>
</dbReference>
<dbReference type="CDD" id="cd00051">
    <property type="entry name" value="EFh"/>
    <property type="match status" value="1"/>
</dbReference>
<dbReference type="InterPro" id="IPR043197">
    <property type="entry name" value="Plakin"/>
</dbReference>
<dbReference type="InterPro" id="IPR002048">
    <property type="entry name" value="EF_hand_dom"/>
</dbReference>
<dbReference type="FunFam" id="1.20.58.60:FF:000042">
    <property type="entry name" value="Short stop, isoform N"/>
    <property type="match status" value="1"/>
</dbReference>
<feature type="coiled-coil region" evidence="7">
    <location>
        <begin position="5017"/>
        <end position="5051"/>
    </location>
</feature>
<dbReference type="GO" id="GO:0005886">
    <property type="term" value="C:plasma membrane"/>
    <property type="evidence" value="ECO:0007669"/>
    <property type="project" value="UniProtKB-SubCell"/>
</dbReference>
<dbReference type="InterPro" id="IPR018247">
    <property type="entry name" value="EF_Hand_1_Ca_BS"/>
</dbReference>
<dbReference type="SUPFAM" id="SSF47473">
    <property type="entry name" value="EF-hand"/>
    <property type="match status" value="1"/>
</dbReference>
<evidence type="ECO:0008006" key="11">
    <source>
        <dbReference type="Google" id="ProtNLM"/>
    </source>
</evidence>
<feature type="compositionally biased region" description="Polar residues" evidence="8">
    <location>
        <begin position="2433"/>
        <end position="2458"/>
    </location>
</feature>
<keyword evidence="6" id="KW-0206">Cytoskeleton</keyword>
<feature type="compositionally biased region" description="Basic and acidic residues" evidence="8">
    <location>
        <begin position="2248"/>
        <end position="2286"/>
    </location>
</feature>
<feature type="region of interest" description="Disordered" evidence="8">
    <location>
        <begin position="440"/>
        <end position="477"/>
    </location>
</feature>